<dbReference type="Gene3D" id="2.10.109.10">
    <property type="entry name" value="Umud Fragment, subunit A"/>
    <property type="match status" value="1"/>
</dbReference>
<dbReference type="CDD" id="cd06530">
    <property type="entry name" value="S26_SPase_I"/>
    <property type="match status" value="1"/>
</dbReference>
<dbReference type="SUPFAM" id="SSF51306">
    <property type="entry name" value="LexA/Signal peptidase"/>
    <property type="match status" value="1"/>
</dbReference>
<feature type="domain" description="Peptidase S26" evidence="7">
    <location>
        <begin position="19"/>
        <end position="98"/>
    </location>
</feature>
<comment type="subcellular location">
    <subcellularLocation>
        <location evidence="1">Membrane</location>
    </subcellularLocation>
</comment>
<evidence type="ECO:0000256" key="2">
    <source>
        <dbReference type="ARBA" id="ARBA00022692"/>
    </source>
</evidence>
<evidence type="ECO:0000256" key="6">
    <source>
        <dbReference type="SAM" id="Phobius"/>
    </source>
</evidence>
<dbReference type="GO" id="GO:0006465">
    <property type="term" value="P:signal peptide processing"/>
    <property type="evidence" value="ECO:0007669"/>
    <property type="project" value="UniProtKB-UniRule"/>
</dbReference>
<feature type="transmembrane region" description="Helical" evidence="6">
    <location>
        <begin position="116"/>
        <end position="136"/>
    </location>
</feature>
<keyword evidence="4 6" id="KW-0472">Membrane</keyword>
<evidence type="ECO:0000313" key="9">
    <source>
        <dbReference type="Proteomes" id="UP000034471"/>
    </source>
</evidence>
<dbReference type="PANTHER" id="PTHR10806">
    <property type="entry name" value="SIGNAL PEPTIDASE COMPLEX CATALYTIC SUBUNIT SEC11"/>
    <property type="match status" value="1"/>
</dbReference>
<dbReference type="Proteomes" id="UP000034471">
    <property type="component" value="Unassembled WGS sequence"/>
</dbReference>
<dbReference type="InterPro" id="IPR019533">
    <property type="entry name" value="Peptidase_S26"/>
</dbReference>
<gene>
    <name evidence="8" type="ORF">US54_C0048G0008</name>
</gene>
<evidence type="ECO:0000256" key="1">
    <source>
        <dbReference type="ARBA" id="ARBA00004370"/>
    </source>
</evidence>
<dbReference type="STRING" id="1618481.US54_C0048G0008"/>
<dbReference type="GO" id="GO:0009003">
    <property type="term" value="F:signal peptidase activity"/>
    <property type="evidence" value="ECO:0007669"/>
    <property type="project" value="UniProtKB-EC"/>
</dbReference>
<dbReference type="InterPro" id="IPR036286">
    <property type="entry name" value="LexA/Signal_pep-like_sf"/>
</dbReference>
<dbReference type="GO" id="GO:0004252">
    <property type="term" value="F:serine-type endopeptidase activity"/>
    <property type="evidence" value="ECO:0007669"/>
    <property type="project" value="UniProtKB-UniRule"/>
</dbReference>
<reference evidence="8 9" key="1">
    <citation type="journal article" date="2015" name="Nature">
        <title>rRNA introns, odd ribosomes, and small enigmatic genomes across a large radiation of phyla.</title>
        <authorList>
            <person name="Brown C.T."/>
            <person name="Hug L.A."/>
            <person name="Thomas B.C."/>
            <person name="Sharon I."/>
            <person name="Castelle C.J."/>
            <person name="Singh A."/>
            <person name="Wilkins M.J."/>
            <person name="Williams K.H."/>
            <person name="Banfield J.F."/>
        </authorList>
    </citation>
    <scope>NUCLEOTIDE SEQUENCE [LARGE SCALE GENOMIC DNA]</scope>
</reference>
<name>A0A0G0H148_9BACT</name>
<dbReference type="NCBIfam" id="TIGR02228">
    <property type="entry name" value="sigpep_I_arch"/>
    <property type="match status" value="1"/>
</dbReference>
<dbReference type="AlphaFoldDB" id="A0A0G0H148"/>
<dbReference type="GO" id="GO:0016020">
    <property type="term" value="C:membrane"/>
    <property type="evidence" value="ECO:0007669"/>
    <property type="project" value="UniProtKB-SubCell"/>
</dbReference>
<dbReference type="InterPro" id="IPR001733">
    <property type="entry name" value="Peptidase_S26B"/>
</dbReference>
<proteinExistence type="predicted"/>
<comment type="caution">
    <text evidence="8">The sequence shown here is derived from an EMBL/GenBank/DDBJ whole genome shotgun (WGS) entry which is preliminary data.</text>
</comment>
<dbReference type="Pfam" id="PF10502">
    <property type="entry name" value="Peptidase_S26"/>
    <property type="match status" value="1"/>
</dbReference>
<sequence length="171" mass="19244">MATSFLVSFRQTIYYPLFILFFFMNVALSVFFAVGLLGELKIYTNISGSMSPTIVLGDLTVVKKQYMNSYKPGDIITFFSNRNGKQEVITHRIYRMGGNVYITKGDNNITPDTQPVIPRLIIGKVIAIIPYLGYWVMAGNSLAGKVLFIIMPMFVIISTEVFKIKQSSVMI</sequence>
<accession>A0A0G0H148</accession>
<organism evidence="8 9">
    <name type="scientific">Candidatus Roizmanbacteria bacterium GW2011_GWA2_37_7</name>
    <dbReference type="NCBI Taxonomy" id="1618481"/>
    <lineage>
        <taxon>Bacteria</taxon>
        <taxon>Candidatus Roizmaniibacteriota</taxon>
    </lineage>
</organism>
<evidence type="ECO:0000313" key="8">
    <source>
        <dbReference type="EMBL" id="KKQ36978.1"/>
    </source>
</evidence>
<evidence type="ECO:0000256" key="3">
    <source>
        <dbReference type="ARBA" id="ARBA00022989"/>
    </source>
</evidence>
<feature type="transmembrane region" description="Helical" evidence="6">
    <location>
        <begin position="12"/>
        <end position="36"/>
    </location>
</feature>
<dbReference type="EMBL" id="LBTJ01000048">
    <property type="protein sequence ID" value="KKQ36978.1"/>
    <property type="molecule type" value="Genomic_DNA"/>
</dbReference>
<feature type="transmembrane region" description="Helical" evidence="6">
    <location>
        <begin position="142"/>
        <end position="162"/>
    </location>
</feature>
<protein>
    <recommendedName>
        <fullName evidence="5">Signal peptidase I</fullName>
        <ecNumber evidence="5">3.4.21.89</ecNumber>
    </recommendedName>
</protein>
<evidence type="ECO:0000259" key="7">
    <source>
        <dbReference type="Pfam" id="PF10502"/>
    </source>
</evidence>
<evidence type="ECO:0000256" key="4">
    <source>
        <dbReference type="ARBA" id="ARBA00023136"/>
    </source>
</evidence>
<dbReference type="PRINTS" id="PR00728">
    <property type="entry name" value="SIGNALPTASE"/>
</dbReference>
<evidence type="ECO:0000256" key="5">
    <source>
        <dbReference type="NCBIfam" id="TIGR02228"/>
    </source>
</evidence>
<dbReference type="PANTHER" id="PTHR10806:SF6">
    <property type="entry name" value="SIGNAL PEPTIDASE COMPLEX CATALYTIC SUBUNIT SEC11"/>
    <property type="match status" value="1"/>
</dbReference>
<keyword evidence="3 6" id="KW-1133">Transmembrane helix</keyword>
<dbReference type="EC" id="3.4.21.89" evidence="5"/>
<keyword evidence="2 6" id="KW-0812">Transmembrane</keyword>